<evidence type="ECO:0000256" key="5">
    <source>
        <dbReference type="ARBA" id="ARBA00023136"/>
    </source>
</evidence>
<keyword evidence="5 6" id="KW-0472">Membrane</keyword>
<evidence type="ECO:0000256" key="6">
    <source>
        <dbReference type="SAM" id="Phobius"/>
    </source>
</evidence>
<dbReference type="RefSeq" id="WP_345519605.1">
    <property type="nucleotide sequence ID" value="NZ_BAABKM010000002.1"/>
</dbReference>
<evidence type="ECO:0000256" key="1">
    <source>
        <dbReference type="ARBA" id="ARBA00004141"/>
    </source>
</evidence>
<feature type="transmembrane region" description="Helical" evidence="6">
    <location>
        <begin position="145"/>
        <end position="164"/>
    </location>
</feature>
<reference evidence="8" key="1">
    <citation type="journal article" date="2019" name="Int. J. Syst. Evol. Microbiol.">
        <title>The Global Catalogue of Microorganisms (GCM) 10K type strain sequencing project: providing services to taxonomists for standard genome sequencing and annotation.</title>
        <authorList>
            <consortium name="The Broad Institute Genomics Platform"/>
            <consortium name="The Broad Institute Genome Sequencing Center for Infectious Disease"/>
            <person name="Wu L."/>
            <person name="Ma J."/>
        </authorList>
    </citation>
    <scope>NUCLEOTIDE SEQUENCE [LARGE SCALE GENOMIC DNA]</scope>
    <source>
        <strain evidence="8">JCM 18531</strain>
    </source>
</reference>
<evidence type="ECO:0000256" key="3">
    <source>
        <dbReference type="ARBA" id="ARBA00022801"/>
    </source>
</evidence>
<evidence type="ECO:0000256" key="2">
    <source>
        <dbReference type="ARBA" id="ARBA00022692"/>
    </source>
</evidence>
<evidence type="ECO:0000256" key="4">
    <source>
        <dbReference type="ARBA" id="ARBA00022989"/>
    </source>
</evidence>
<sequence length="272" mass="29171">MPTRSLRPLAYAALTAVASIGLLVLAIGNGWLGPDVGRGANFCEAARDGWVKQRANSYSNIGFVVAGLLVAWRAGRRDQLGDVLPTHGGLATAYACVVVVLGPASAAMHATQAERGGDFDLLSMYLVAAFAAAYALMRWYRQGQVLFAQLFLLFVAACELVGLYDGRVPVVDQAGNVAFAALLLTAVVLEVRLWLRAGRSPEAVPRTDLRWGAASLAAILVAFTIWNVTKSLWCDPHSLLQGHAAWHLLDALSAYLLFRLWTSEIARPGEPG</sequence>
<feature type="transmembrane region" description="Helical" evidence="6">
    <location>
        <begin position="122"/>
        <end position="140"/>
    </location>
</feature>
<protein>
    <recommendedName>
        <fullName evidence="9">Ceramidase</fullName>
    </recommendedName>
</protein>
<feature type="transmembrane region" description="Helical" evidence="6">
    <location>
        <begin position="207"/>
        <end position="226"/>
    </location>
</feature>
<dbReference type="Pfam" id="PF05875">
    <property type="entry name" value="Ceramidase"/>
    <property type="match status" value="1"/>
</dbReference>
<dbReference type="Proteomes" id="UP001499974">
    <property type="component" value="Unassembled WGS sequence"/>
</dbReference>
<keyword evidence="8" id="KW-1185">Reference proteome</keyword>
<name>A0ABP8WXC0_9ACTN</name>
<feature type="transmembrane region" description="Helical" evidence="6">
    <location>
        <begin position="176"/>
        <end position="195"/>
    </location>
</feature>
<dbReference type="InterPro" id="IPR008901">
    <property type="entry name" value="ACER"/>
</dbReference>
<evidence type="ECO:0008006" key="9">
    <source>
        <dbReference type="Google" id="ProtNLM"/>
    </source>
</evidence>
<comment type="subcellular location">
    <subcellularLocation>
        <location evidence="1">Membrane</location>
        <topology evidence="1">Multi-pass membrane protein</topology>
    </subcellularLocation>
</comment>
<feature type="transmembrane region" description="Helical" evidence="6">
    <location>
        <begin position="87"/>
        <end position="110"/>
    </location>
</feature>
<evidence type="ECO:0000313" key="7">
    <source>
        <dbReference type="EMBL" id="GAA4695656.1"/>
    </source>
</evidence>
<keyword evidence="4 6" id="KW-1133">Transmembrane helix</keyword>
<accession>A0ABP8WXC0</accession>
<keyword evidence="3" id="KW-0378">Hydrolase</keyword>
<gene>
    <name evidence="7" type="ORF">GCM10023349_08650</name>
</gene>
<proteinExistence type="predicted"/>
<comment type="caution">
    <text evidence="7">The sequence shown here is derived from an EMBL/GenBank/DDBJ whole genome shotgun (WGS) entry which is preliminary data.</text>
</comment>
<organism evidence="7 8">
    <name type="scientific">Nocardioides conyzicola</name>
    <dbReference type="NCBI Taxonomy" id="1651781"/>
    <lineage>
        <taxon>Bacteria</taxon>
        <taxon>Bacillati</taxon>
        <taxon>Actinomycetota</taxon>
        <taxon>Actinomycetes</taxon>
        <taxon>Propionibacteriales</taxon>
        <taxon>Nocardioidaceae</taxon>
        <taxon>Nocardioides</taxon>
    </lineage>
</organism>
<keyword evidence="2 6" id="KW-0812">Transmembrane</keyword>
<feature type="transmembrane region" description="Helical" evidence="6">
    <location>
        <begin position="9"/>
        <end position="32"/>
    </location>
</feature>
<dbReference type="EMBL" id="BAABKM010000002">
    <property type="protein sequence ID" value="GAA4695656.1"/>
    <property type="molecule type" value="Genomic_DNA"/>
</dbReference>
<feature type="transmembrane region" description="Helical" evidence="6">
    <location>
        <begin position="57"/>
        <end position="75"/>
    </location>
</feature>
<evidence type="ECO:0000313" key="8">
    <source>
        <dbReference type="Proteomes" id="UP001499974"/>
    </source>
</evidence>